<proteinExistence type="predicted"/>
<organism evidence="14 15">
    <name type="scientific">Neolecta irregularis (strain DAH-3)</name>
    <dbReference type="NCBI Taxonomy" id="1198029"/>
    <lineage>
        <taxon>Eukaryota</taxon>
        <taxon>Fungi</taxon>
        <taxon>Dikarya</taxon>
        <taxon>Ascomycota</taxon>
        <taxon>Taphrinomycotina</taxon>
        <taxon>Neolectales</taxon>
        <taxon>Neolectaceae</taxon>
        <taxon>Neolecta</taxon>
    </lineage>
</organism>
<comment type="catalytic activity">
    <reaction evidence="8">
        <text>L-arginyl-[protein] + 2 S-adenosyl-L-methionine = N(omega),N(omega)-dimethyl-L-arginyl-[protein] + 2 S-adenosyl-L-homocysteine + 2 H(+)</text>
        <dbReference type="Rhea" id="RHEA:48096"/>
        <dbReference type="Rhea" id="RHEA-COMP:10532"/>
        <dbReference type="Rhea" id="RHEA-COMP:11991"/>
        <dbReference type="ChEBI" id="CHEBI:15378"/>
        <dbReference type="ChEBI" id="CHEBI:29965"/>
        <dbReference type="ChEBI" id="CHEBI:57856"/>
        <dbReference type="ChEBI" id="CHEBI:59789"/>
        <dbReference type="ChEBI" id="CHEBI:61897"/>
        <dbReference type="EC" id="2.1.1.319"/>
    </reaction>
    <physiologicalReaction direction="left-to-right" evidence="8">
        <dbReference type="Rhea" id="RHEA:48097"/>
    </physiologicalReaction>
</comment>
<dbReference type="GO" id="GO:0035242">
    <property type="term" value="F:protein-arginine omega-N asymmetric methyltransferase activity"/>
    <property type="evidence" value="ECO:0007669"/>
    <property type="project" value="UniProtKB-EC"/>
</dbReference>
<dbReference type="FunFam" id="3.40.50.150:FF:000034">
    <property type="entry name" value="Protein arginine N-methyltransferase 3"/>
    <property type="match status" value="1"/>
</dbReference>
<accession>A0A1U7LM81</accession>
<evidence type="ECO:0000259" key="12">
    <source>
        <dbReference type="Pfam" id="PF13649"/>
    </source>
</evidence>
<evidence type="ECO:0000313" key="15">
    <source>
        <dbReference type="Proteomes" id="UP000186594"/>
    </source>
</evidence>
<keyword evidence="14" id="KW-0687">Ribonucleoprotein</keyword>
<dbReference type="GO" id="GO:0005840">
    <property type="term" value="C:ribosome"/>
    <property type="evidence" value="ECO:0007669"/>
    <property type="project" value="UniProtKB-KW"/>
</dbReference>
<dbReference type="STRING" id="1198029.A0A1U7LM81"/>
<protein>
    <recommendedName>
        <fullName evidence="2">type I protein arginine methyltransferase</fullName>
        <ecNumber evidence="2">2.1.1.319</ecNumber>
    </recommendedName>
</protein>
<dbReference type="OMA" id="YSHFAIH"/>
<dbReference type="Gene3D" id="3.40.50.150">
    <property type="entry name" value="Vaccinia Virus protein VP39"/>
    <property type="match status" value="1"/>
</dbReference>
<dbReference type="Gene3D" id="2.70.160.11">
    <property type="entry name" value="Hnrnp arginine n-methyltransferase1"/>
    <property type="match status" value="1"/>
</dbReference>
<dbReference type="Pfam" id="PF22528">
    <property type="entry name" value="PRMT_C"/>
    <property type="match status" value="1"/>
</dbReference>
<dbReference type="EC" id="2.1.1.319" evidence="2"/>
<dbReference type="PANTHER" id="PTHR11006:SF123">
    <property type="entry name" value="RIBOSOMAL PROTEIN ARGININE N-METHYLTRANSFERASE RMT3"/>
    <property type="match status" value="1"/>
</dbReference>
<keyword evidence="4 10" id="KW-0489">Methyltransferase</keyword>
<reference evidence="14 15" key="1">
    <citation type="submission" date="2016-04" db="EMBL/GenBank/DDBJ databases">
        <title>Evolutionary innovation and constraint leading to complex multicellularity in the Ascomycota.</title>
        <authorList>
            <person name="Cisse O."/>
            <person name="Nguyen A."/>
            <person name="Hewitt D.A."/>
            <person name="Jedd G."/>
            <person name="Stajich J.E."/>
        </authorList>
    </citation>
    <scope>NUCLEOTIDE SEQUENCE [LARGE SCALE GENOMIC DNA]</scope>
    <source>
        <strain evidence="14 15">DAH-3</strain>
    </source>
</reference>
<evidence type="ECO:0000256" key="9">
    <source>
        <dbReference type="ARBA" id="ARBA00049303"/>
    </source>
</evidence>
<keyword evidence="15" id="KW-1185">Reference proteome</keyword>
<dbReference type="Proteomes" id="UP000186594">
    <property type="component" value="Unassembled WGS sequence"/>
</dbReference>
<dbReference type="InterPro" id="IPR036236">
    <property type="entry name" value="Znf_C2H2_sf"/>
</dbReference>
<dbReference type="InterPro" id="IPR055135">
    <property type="entry name" value="PRMT_dom"/>
</dbReference>
<comment type="subcellular location">
    <subcellularLocation>
        <location evidence="1">Nucleus</location>
    </subcellularLocation>
</comment>
<evidence type="ECO:0000256" key="7">
    <source>
        <dbReference type="ARBA" id="ARBA00023242"/>
    </source>
</evidence>
<dbReference type="PANTHER" id="PTHR11006">
    <property type="entry name" value="PROTEIN ARGININE N-METHYLTRANSFERASE"/>
    <property type="match status" value="1"/>
</dbReference>
<keyword evidence="14" id="KW-0689">Ribosomal protein</keyword>
<feature type="domain" description="Protein arginine N-methyltransferase" evidence="13">
    <location>
        <begin position="331"/>
        <end position="504"/>
    </location>
</feature>
<sequence length="515" mass="59591">MTQVEVSSVSSDNDHEEDWNEDLDDPIEVKCLFCKDKFPSASVVFIHCAESHAFKFDEVKRNLKLHNFYDKVKLINYLRSEVKEGNVPLNIHREAFVNDDKYLKPVLEDDALLYGLHMKCDLLSTFIDLEDDEADNSDQHGDLETRLRNLELQFAEYKAVVQKTLHQPPIPEIALKPKSEDHDTLYFESYSYNDIHETMLKDSVRTEAYRDFIYDNKDLFTDKVVLDVGCGTGILSMFCAKAGARKVFAVDNSEIIYKARENVFQNGLDDRIVCLRGKIEEINLPVNQVDIIISEWMGYGLLYEAMLDSVLYARDQYLVPDGLMIPSECRLLMAAVYDEELINDKVNFWNNVYGFKMSGMKDKIHEEPVIDVLPKTLISHPSTFYTLELHDIPVSDLCFKSNFEITTKKGVLTSFVIWFDNYFMRNRRTRIPKDALAENYKGEGNAFTTGPFSTPTHWKQVILLIEGNGTEVHEGDIITGTVKYNKLTKNPREIVIDVNWSINRQTERHQVYYLR</sequence>
<keyword evidence="5 10" id="KW-0808">Transferase</keyword>
<dbReference type="EMBL" id="LXFE01001416">
    <property type="protein sequence ID" value="OLL23621.1"/>
    <property type="molecule type" value="Genomic_DNA"/>
</dbReference>
<evidence type="ECO:0000256" key="10">
    <source>
        <dbReference type="PROSITE-ProRule" id="PRU01015"/>
    </source>
</evidence>
<feature type="domain" description="Methyltransferase" evidence="12">
    <location>
        <begin position="225"/>
        <end position="322"/>
    </location>
</feature>
<name>A0A1U7LM81_NEOID</name>
<keyword evidence="3" id="KW-0597">Phosphoprotein</keyword>
<dbReference type="Pfam" id="PF13649">
    <property type="entry name" value="Methyltransf_25"/>
    <property type="match status" value="1"/>
</dbReference>
<keyword evidence="7" id="KW-0539">Nucleus</keyword>
<dbReference type="InterPro" id="IPR025799">
    <property type="entry name" value="Arg_MeTrfase"/>
</dbReference>
<evidence type="ECO:0000313" key="14">
    <source>
        <dbReference type="EMBL" id="OLL23621.1"/>
    </source>
</evidence>
<feature type="compositionally biased region" description="Polar residues" evidence="11">
    <location>
        <begin position="1"/>
        <end position="11"/>
    </location>
</feature>
<dbReference type="GO" id="GO:0032259">
    <property type="term" value="P:methylation"/>
    <property type="evidence" value="ECO:0007669"/>
    <property type="project" value="UniProtKB-KW"/>
</dbReference>
<dbReference type="GO" id="GO:0042054">
    <property type="term" value="F:histone methyltransferase activity"/>
    <property type="evidence" value="ECO:0007669"/>
    <property type="project" value="TreeGrafter"/>
</dbReference>
<feature type="region of interest" description="Disordered" evidence="11">
    <location>
        <begin position="1"/>
        <end position="21"/>
    </location>
</feature>
<comment type="caution">
    <text evidence="14">The sequence shown here is derived from an EMBL/GenBank/DDBJ whole genome shotgun (WGS) entry which is preliminary data.</text>
</comment>
<evidence type="ECO:0000256" key="11">
    <source>
        <dbReference type="SAM" id="MobiDB-lite"/>
    </source>
</evidence>
<dbReference type="SUPFAM" id="SSF57667">
    <property type="entry name" value="beta-beta-alpha zinc fingers"/>
    <property type="match status" value="1"/>
</dbReference>
<evidence type="ECO:0000256" key="3">
    <source>
        <dbReference type="ARBA" id="ARBA00022553"/>
    </source>
</evidence>
<evidence type="ECO:0000256" key="8">
    <source>
        <dbReference type="ARBA" id="ARBA00047384"/>
    </source>
</evidence>
<dbReference type="PROSITE" id="PS51678">
    <property type="entry name" value="SAM_MT_PRMT"/>
    <property type="match status" value="1"/>
</dbReference>
<evidence type="ECO:0000256" key="5">
    <source>
        <dbReference type="ARBA" id="ARBA00022679"/>
    </source>
</evidence>
<dbReference type="CDD" id="cd02440">
    <property type="entry name" value="AdoMet_MTases"/>
    <property type="match status" value="1"/>
</dbReference>
<dbReference type="OrthoDB" id="7848332at2759"/>
<dbReference type="InterPro" id="IPR041698">
    <property type="entry name" value="Methyltransf_25"/>
</dbReference>
<dbReference type="AlphaFoldDB" id="A0A1U7LM81"/>
<evidence type="ECO:0000256" key="1">
    <source>
        <dbReference type="ARBA" id="ARBA00004123"/>
    </source>
</evidence>
<dbReference type="GO" id="GO:0005634">
    <property type="term" value="C:nucleus"/>
    <property type="evidence" value="ECO:0007669"/>
    <property type="project" value="UniProtKB-SubCell"/>
</dbReference>
<comment type="catalytic activity">
    <reaction evidence="9">
        <text>L-arginyl-[protein] + S-adenosyl-L-methionine = N(omega)-methyl-L-arginyl-[protein] + S-adenosyl-L-homocysteine + H(+)</text>
        <dbReference type="Rhea" id="RHEA:48100"/>
        <dbReference type="Rhea" id="RHEA-COMP:10532"/>
        <dbReference type="Rhea" id="RHEA-COMP:11990"/>
        <dbReference type="ChEBI" id="CHEBI:15378"/>
        <dbReference type="ChEBI" id="CHEBI:29965"/>
        <dbReference type="ChEBI" id="CHEBI:57856"/>
        <dbReference type="ChEBI" id="CHEBI:59789"/>
        <dbReference type="ChEBI" id="CHEBI:65280"/>
    </reaction>
    <physiologicalReaction direction="left-to-right" evidence="9">
        <dbReference type="Rhea" id="RHEA:48101"/>
    </physiologicalReaction>
</comment>
<dbReference type="InterPro" id="IPR029063">
    <property type="entry name" value="SAM-dependent_MTases_sf"/>
</dbReference>
<evidence type="ECO:0000256" key="4">
    <source>
        <dbReference type="ARBA" id="ARBA00022603"/>
    </source>
</evidence>
<gene>
    <name evidence="14" type="ORF">NEOLI_003035</name>
</gene>
<evidence type="ECO:0000256" key="6">
    <source>
        <dbReference type="ARBA" id="ARBA00022691"/>
    </source>
</evidence>
<evidence type="ECO:0000259" key="13">
    <source>
        <dbReference type="Pfam" id="PF22528"/>
    </source>
</evidence>
<evidence type="ECO:0000256" key="2">
    <source>
        <dbReference type="ARBA" id="ARBA00011925"/>
    </source>
</evidence>
<dbReference type="SUPFAM" id="SSF53335">
    <property type="entry name" value="S-adenosyl-L-methionine-dependent methyltransferases"/>
    <property type="match status" value="1"/>
</dbReference>
<keyword evidence="6 10" id="KW-0949">S-adenosyl-L-methionine</keyword>